<evidence type="ECO:0000313" key="1">
    <source>
        <dbReference type="EMBL" id="MPC47956.1"/>
    </source>
</evidence>
<dbReference type="EMBL" id="VSRR010008023">
    <property type="protein sequence ID" value="MPC47956.1"/>
    <property type="molecule type" value="Genomic_DNA"/>
</dbReference>
<keyword evidence="2" id="KW-1185">Reference proteome</keyword>
<dbReference type="AlphaFoldDB" id="A0A5B7FR42"/>
<reference evidence="1 2" key="1">
    <citation type="submission" date="2019-05" db="EMBL/GenBank/DDBJ databases">
        <title>Another draft genome of Portunus trituberculatus and its Hox gene families provides insights of decapod evolution.</title>
        <authorList>
            <person name="Jeong J.-H."/>
            <person name="Song I."/>
            <person name="Kim S."/>
            <person name="Choi T."/>
            <person name="Kim D."/>
            <person name="Ryu S."/>
            <person name="Kim W."/>
        </authorList>
    </citation>
    <scope>NUCLEOTIDE SEQUENCE [LARGE SCALE GENOMIC DNA]</scope>
    <source>
        <tissue evidence="1">Muscle</tissue>
    </source>
</reference>
<name>A0A5B7FR42_PORTR</name>
<proteinExistence type="predicted"/>
<dbReference type="Proteomes" id="UP000324222">
    <property type="component" value="Unassembled WGS sequence"/>
</dbReference>
<accession>A0A5B7FR42</accession>
<evidence type="ECO:0000313" key="2">
    <source>
        <dbReference type="Proteomes" id="UP000324222"/>
    </source>
</evidence>
<sequence>MDAFPSSVTLRLALPLAASFRPVQQQEPQHVAWVAWLAGLDGWLSGWGRLKEGKNERGRRRRNNWILSNSELVLGGSISE</sequence>
<gene>
    <name evidence="1" type="ORF">E2C01_041717</name>
</gene>
<organism evidence="1 2">
    <name type="scientific">Portunus trituberculatus</name>
    <name type="common">Swimming crab</name>
    <name type="synonym">Neptunus trituberculatus</name>
    <dbReference type="NCBI Taxonomy" id="210409"/>
    <lineage>
        <taxon>Eukaryota</taxon>
        <taxon>Metazoa</taxon>
        <taxon>Ecdysozoa</taxon>
        <taxon>Arthropoda</taxon>
        <taxon>Crustacea</taxon>
        <taxon>Multicrustacea</taxon>
        <taxon>Malacostraca</taxon>
        <taxon>Eumalacostraca</taxon>
        <taxon>Eucarida</taxon>
        <taxon>Decapoda</taxon>
        <taxon>Pleocyemata</taxon>
        <taxon>Brachyura</taxon>
        <taxon>Eubrachyura</taxon>
        <taxon>Portunoidea</taxon>
        <taxon>Portunidae</taxon>
        <taxon>Portuninae</taxon>
        <taxon>Portunus</taxon>
    </lineage>
</organism>
<protein>
    <submittedName>
        <fullName evidence="1">Uncharacterized protein</fullName>
    </submittedName>
</protein>
<comment type="caution">
    <text evidence="1">The sequence shown here is derived from an EMBL/GenBank/DDBJ whole genome shotgun (WGS) entry which is preliminary data.</text>
</comment>